<proteinExistence type="inferred from homology"/>
<dbReference type="Proteomes" id="UP000001887">
    <property type="component" value="Chromosome"/>
</dbReference>
<dbReference type="STRING" id="530564.Psta_0174"/>
<comment type="similarity">
    <text evidence="2">Belongs to the terpene cyclase/mutase family.</text>
</comment>
<keyword evidence="7" id="KW-1185">Reference proteome</keyword>
<gene>
    <name evidence="6" type="ordered locus">Psta_0174</name>
</gene>
<dbReference type="PANTHER" id="PTHR11764">
    <property type="entry name" value="TERPENE CYCLASE/MUTASE FAMILY MEMBER"/>
    <property type="match status" value="1"/>
</dbReference>
<dbReference type="PANTHER" id="PTHR11764:SF20">
    <property type="entry name" value="LANOSTEROL SYNTHASE"/>
    <property type="match status" value="1"/>
</dbReference>
<dbReference type="OrthoDB" id="9758578at2"/>
<evidence type="ECO:0000256" key="2">
    <source>
        <dbReference type="ARBA" id="ARBA00009755"/>
    </source>
</evidence>
<dbReference type="InterPro" id="IPR032697">
    <property type="entry name" value="SQ_cyclase_N"/>
</dbReference>
<protein>
    <submittedName>
        <fullName evidence="6">Prenyltransferase/squalene oxidase</fullName>
    </submittedName>
</protein>
<feature type="domain" description="Squalene cyclase C-terminal" evidence="4">
    <location>
        <begin position="288"/>
        <end position="556"/>
    </location>
</feature>
<evidence type="ECO:0000313" key="7">
    <source>
        <dbReference type="Proteomes" id="UP000001887"/>
    </source>
</evidence>
<dbReference type="eggNOG" id="COG1657">
    <property type="taxonomic scope" value="Bacteria"/>
</dbReference>
<evidence type="ECO:0000259" key="5">
    <source>
        <dbReference type="Pfam" id="PF13249"/>
    </source>
</evidence>
<dbReference type="GO" id="GO:0005811">
    <property type="term" value="C:lipid droplet"/>
    <property type="evidence" value="ECO:0007669"/>
    <property type="project" value="InterPro"/>
</dbReference>
<dbReference type="InterPro" id="IPR032696">
    <property type="entry name" value="SQ_cyclase_C"/>
</dbReference>
<dbReference type="EMBL" id="CP001848">
    <property type="protein sequence ID" value="ADB14870.1"/>
    <property type="molecule type" value="Genomic_DNA"/>
</dbReference>
<name>D2R185_PIRSD</name>
<dbReference type="GO" id="GO:0016740">
    <property type="term" value="F:transferase activity"/>
    <property type="evidence" value="ECO:0007669"/>
    <property type="project" value="UniProtKB-KW"/>
</dbReference>
<accession>D2R185</accession>
<dbReference type="UniPathway" id="UPA00337"/>
<dbReference type="AlphaFoldDB" id="D2R185"/>
<feature type="domain" description="Squalene cyclase N-terminal" evidence="5">
    <location>
        <begin position="13"/>
        <end position="180"/>
    </location>
</feature>
<dbReference type="InterPro" id="IPR018333">
    <property type="entry name" value="Squalene_cyclase"/>
</dbReference>
<dbReference type="GO" id="GO:0016866">
    <property type="term" value="F:intramolecular transferase activity"/>
    <property type="evidence" value="ECO:0007669"/>
    <property type="project" value="InterPro"/>
</dbReference>
<evidence type="ECO:0000259" key="4">
    <source>
        <dbReference type="Pfam" id="PF13243"/>
    </source>
</evidence>
<dbReference type="Gene3D" id="1.50.10.20">
    <property type="match status" value="2"/>
</dbReference>
<dbReference type="SUPFAM" id="SSF48239">
    <property type="entry name" value="Terpenoid cyclases/Protein prenyltransferases"/>
    <property type="match status" value="2"/>
</dbReference>
<dbReference type="KEGG" id="psl:Psta_0174"/>
<comment type="pathway">
    <text evidence="1">Secondary metabolite biosynthesis; hopanoid biosynthesis.</text>
</comment>
<dbReference type="HOGENOM" id="CLU_395273_0_0_0"/>
<reference evidence="6 7" key="1">
    <citation type="journal article" date="2009" name="Stand. Genomic Sci.">
        <title>Complete genome sequence of Pirellula staleyi type strain (ATCC 27377).</title>
        <authorList>
            <person name="Clum A."/>
            <person name="Tindall B.J."/>
            <person name="Sikorski J."/>
            <person name="Ivanova N."/>
            <person name="Mavrommatis K."/>
            <person name="Lucas S."/>
            <person name="Glavina del Rio T."/>
            <person name="Nolan M."/>
            <person name="Chen F."/>
            <person name="Tice H."/>
            <person name="Pitluck S."/>
            <person name="Cheng J.F."/>
            <person name="Chertkov O."/>
            <person name="Brettin T."/>
            <person name="Han C."/>
            <person name="Detter J.C."/>
            <person name="Kuske C."/>
            <person name="Bruce D."/>
            <person name="Goodwin L."/>
            <person name="Ovchinikova G."/>
            <person name="Pati A."/>
            <person name="Mikhailova N."/>
            <person name="Chen A."/>
            <person name="Palaniappan K."/>
            <person name="Land M."/>
            <person name="Hauser L."/>
            <person name="Chang Y.J."/>
            <person name="Jeffries C.D."/>
            <person name="Chain P."/>
            <person name="Rohde M."/>
            <person name="Goker M."/>
            <person name="Bristow J."/>
            <person name="Eisen J.A."/>
            <person name="Markowitz V."/>
            <person name="Hugenholtz P."/>
            <person name="Kyrpides N.C."/>
            <person name="Klenk H.P."/>
            <person name="Lapidus A."/>
        </authorList>
    </citation>
    <scope>NUCLEOTIDE SEQUENCE [LARGE SCALE GENOMIC DNA]</scope>
    <source>
        <strain evidence="7">ATCC 27377 / DSM 6068 / ICPB 4128</strain>
    </source>
</reference>
<dbReference type="Pfam" id="PF13249">
    <property type="entry name" value="SQHop_cyclase_N"/>
    <property type="match status" value="1"/>
</dbReference>
<dbReference type="Pfam" id="PF13243">
    <property type="entry name" value="SQHop_cyclase_C"/>
    <property type="match status" value="1"/>
</dbReference>
<organism evidence="6 7">
    <name type="scientific">Pirellula staleyi (strain ATCC 27377 / DSM 6068 / ICPB 4128)</name>
    <name type="common">Pirella staleyi</name>
    <dbReference type="NCBI Taxonomy" id="530564"/>
    <lineage>
        <taxon>Bacteria</taxon>
        <taxon>Pseudomonadati</taxon>
        <taxon>Planctomycetota</taxon>
        <taxon>Planctomycetia</taxon>
        <taxon>Pirellulales</taxon>
        <taxon>Pirellulaceae</taxon>
        <taxon>Pirellula</taxon>
    </lineage>
</organism>
<keyword evidence="6" id="KW-0808">Transferase</keyword>
<keyword evidence="3" id="KW-0677">Repeat</keyword>
<dbReference type="GO" id="GO:0016104">
    <property type="term" value="P:triterpenoid biosynthetic process"/>
    <property type="evidence" value="ECO:0007669"/>
    <property type="project" value="InterPro"/>
</dbReference>
<evidence type="ECO:0000313" key="6">
    <source>
        <dbReference type="EMBL" id="ADB14870.1"/>
    </source>
</evidence>
<evidence type="ECO:0000256" key="1">
    <source>
        <dbReference type="ARBA" id="ARBA00004999"/>
    </source>
</evidence>
<sequence length="603" mass="65937">MPTRDELTTTYQQLRDELLAERTAQGYWEGELATSAVSTATAVSALSLATRAAIDSGTFVAEIPAWTSLATRGAEWLAEHQNPDGGFGDTDRSYSNIATTYLVTAALSLAPGQQPFRAVIDRADSYIAQHGELAGLRRRYGTDKTFVVPIMTNLALAGRASFREIPALPFELACVPQSWYRLMKMPVVSYAIPALVAIGQAHYFLAPPWNPITRIVRSMSIERSLRVLLSMQPESGGYLEATPLTSFVVMSLAATGRLSHPVTQSGLRFIKDSVRPDGSWPIDTNLATWNTTLATLALAARGDERDLASIVSPELVRWILSCQHLVRHPFTGAEPGGFGWTNLSGAVPDADDTPGALLALAAVRDLPSLATLASEIDRSAELAVRWLLKLQNRDGGWPTFCKGWGQLPFDRSGNDLTAHAIRALEAWKDRLAAAGKISASDLRTIDTSLARGWRYLEQHQSADGSFLPLWFGNQDRADEDNPVYGTAKVLAACRDTNRWKCPLARRATAWMLTQQNADGSFGSSLEETSLAAEVLHQEALESTAAAQGLERALAWMVAQVASGKHRRAEPIGFYFAKLWYYERLYPVTFSLSTVGRVLRTLAP</sequence>
<evidence type="ECO:0000256" key="3">
    <source>
        <dbReference type="ARBA" id="ARBA00022737"/>
    </source>
</evidence>
<dbReference type="InterPro" id="IPR008930">
    <property type="entry name" value="Terpenoid_cyclase/PrenylTrfase"/>
</dbReference>